<comment type="caution">
    <text evidence="2">The sequence shown here is derived from an EMBL/GenBank/DDBJ whole genome shotgun (WGS) entry which is preliminary data.</text>
</comment>
<organism evidence="2 3">
    <name type="scientific">Friedmanniomyces endolithicus</name>
    <dbReference type="NCBI Taxonomy" id="329885"/>
    <lineage>
        <taxon>Eukaryota</taxon>
        <taxon>Fungi</taxon>
        <taxon>Dikarya</taxon>
        <taxon>Ascomycota</taxon>
        <taxon>Pezizomycotina</taxon>
        <taxon>Dothideomycetes</taxon>
        <taxon>Dothideomycetidae</taxon>
        <taxon>Mycosphaerellales</taxon>
        <taxon>Teratosphaeriaceae</taxon>
        <taxon>Friedmanniomyces</taxon>
    </lineage>
</organism>
<reference evidence="2" key="1">
    <citation type="submission" date="2021-12" db="EMBL/GenBank/DDBJ databases">
        <title>Black yeast isolated from Biological Soil Crust.</title>
        <authorList>
            <person name="Kurbessoian T."/>
        </authorList>
    </citation>
    <scope>NUCLEOTIDE SEQUENCE</scope>
    <source>
        <strain evidence="2">CCFEE 5208</strain>
    </source>
</reference>
<evidence type="ECO:0000259" key="1">
    <source>
        <dbReference type="Pfam" id="PF00149"/>
    </source>
</evidence>
<dbReference type="InterPro" id="IPR029052">
    <property type="entry name" value="Metallo-depent_PP-like"/>
</dbReference>
<dbReference type="Proteomes" id="UP001168146">
    <property type="component" value="Unassembled WGS sequence"/>
</dbReference>
<dbReference type="PANTHER" id="PTHR32440:SF0">
    <property type="entry name" value="PHOSPHATASE DCR2-RELATED"/>
    <property type="match status" value="1"/>
</dbReference>
<accession>A0AAN6J7I6</accession>
<evidence type="ECO:0000313" key="3">
    <source>
        <dbReference type="Proteomes" id="UP001168146"/>
    </source>
</evidence>
<dbReference type="GO" id="GO:0004721">
    <property type="term" value="F:phosphoprotein phosphatase activity"/>
    <property type="evidence" value="ECO:0007669"/>
    <property type="project" value="TreeGrafter"/>
</dbReference>
<feature type="domain" description="Calcineurin-like phosphoesterase" evidence="1">
    <location>
        <begin position="170"/>
        <end position="333"/>
    </location>
</feature>
<dbReference type="Gene3D" id="3.60.21.10">
    <property type="match status" value="1"/>
</dbReference>
<protein>
    <recommendedName>
        <fullName evidence="1">Calcineurin-like phosphoesterase domain-containing protein</fullName>
    </recommendedName>
</protein>
<dbReference type="Pfam" id="PF00149">
    <property type="entry name" value="Metallophos"/>
    <property type="match status" value="1"/>
</dbReference>
<evidence type="ECO:0000313" key="2">
    <source>
        <dbReference type="EMBL" id="KAK0319785.1"/>
    </source>
</evidence>
<dbReference type="PANTHER" id="PTHR32440">
    <property type="entry name" value="PHOSPHATASE DCR2-RELATED-RELATED"/>
    <property type="match status" value="1"/>
</dbReference>
<dbReference type="GO" id="GO:0005737">
    <property type="term" value="C:cytoplasm"/>
    <property type="evidence" value="ECO:0007669"/>
    <property type="project" value="TreeGrafter"/>
</dbReference>
<sequence length="386" mass="42680">MDRDETLVVVTDLSICFGAALLDRDAETQKWHHMEKDLLLHTSDQQAWLQLEQKQATELTFGELVLKSIWVGAPPHSAEAYGKWEGRPGNIWLLRVEYRGDVGTVVTGIDVLFGTDAVDPRPGWSLIPSPLSLDAPPEVPVAKVTVRHGRPRASPVAPDTLLRAGHDGKFKIVQISDTHMVTGPGVCKDASDAEGQPLPESEADPLTVDFLENVLEVERPNLVILTGDQLHRDILDSQSTLFKVVTPMIDCSIPFAMVFGNHDDEGVQALSRNAQMQILETLPFNLAQAGPADIDGISNYHIQIFDTAPSRVPIATLFLIDSHGQVPSEIHNPDYMPIQSNQIAWFTETSQTLRKAREEYHNPKHVSLAFQHIPLPEFADSNLITV</sequence>
<dbReference type="InterPro" id="IPR004843">
    <property type="entry name" value="Calcineurin-like_PHP"/>
</dbReference>
<proteinExistence type="predicted"/>
<name>A0AAN6J7I6_9PEZI</name>
<dbReference type="SUPFAM" id="SSF56300">
    <property type="entry name" value="Metallo-dependent phosphatases"/>
    <property type="match status" value="1"/>
</dbReference>
<dbReference type="AlphaFoldDB" id="A0AAN6J7I6"/>
<gene>
    <name evidence="2" type="ORF">LTR82_009120</name>
</gene>
<dbReference type="EMBL" id="JASUXU010000028">
    <property type="protein sequence ID" value="KAK0319785.1"/>
    <property type="molecule type" value="Genomic_DNA"/>
</dbReference>